<comment type="caution">
    <text evidence="2">The sequence shown here is derived from an EMBL/GenBank/DDBJ whole genome shotgun (WGS) entry which is preliminary data.</text>
</comment>
<evidence type="ECO:0000313" key="3">
    <source>
        <dbReference type="Proteomes" id="UP001497497"/>
    </source>
</evidence>
<dbReference type="Proteomes" id="UP001497497">
    <property type="component" value="Unassembled WGS sequence"/>
</dbReference>
<feature type="region of interest" description="Disordered" evidence="1">
    <location>
        <begin position="86"/>
        <end position="122"/>
    </location>
</feature>
<sequence length="137" mass="15705">MGSPKAESGMDKGFWRNVLCKAHLSVTTAFITQSAINRRTLVVYPQGRREQGSLWKTRGKYSVEKNVDIELKIVVKDDITLRQVDDGTHRQVDDGTNRQVDDGTHRQVDDGTHRQVDDVDDGTHWQVDTDSYKMYRL</sequence>
<organism evidence="2 3">
    <name type="scientific">Lymnaea stagnalis</name>
    <name type="common">Great pond snail</name>
    <name type="synonym">Helix stagnalis</name>
    <dbReference type="NCBI Taxonomy" id="6523"/>
    <lineage>
        <taxon>Eukaryota</taxon>
        <taxon>Metazoa</taxon>
        <taxon>Spiralia</taxon>
        <taxon>Lophotrochozoa</taxon>
        <taxon>Mollusca</taxon>
        <taxon>Gastropoda</taxon>
        <taxon>Heterobranchia</taxon>
        <taxon>Euthyneura</taxon>
        <taxon>Panpulmonata</taxon>
        <taxon>Hygrophila</taxon>
        <taxon>Lymnaeoidea</taxon>
        <taxon>Lymnaeidae</taxon>
        <taxon>Lymnaea</taxon>
    </lineage>
</organism>
<accession>A0AAV2IE52</accession>
<dbReference type="EMBL" id="CAXITT010000575">
    <property type="protein sequence ID" value="CAL1543786.1"/>
    <property type="molecule type" value="Genomic_DNA"/>
</dbReference>
<keyword evidence="3" id="KW-1185">Reference proteome</keyword>
<proteinExistence type="predicted"/>
<evidence type="ECO:0000313" key="2">
    <source>
        <dbReference type="EMBL" id="CAL1543786.1"/>
    </source>
</evidence>
<name>A0AAV2IE52_LYMST</name>
<gene>
    <name evidence="2" type="ORF">GSLYS_00017299001</name>
</gene>
<reference evidence="2 3" key="1">
    <citation type="submission" date="2024-04" db="EMBL/GenBank/DDBJ databases">
        <authorList>
            <consortium name="Genoscope - CEA"/>
            <person name="William W."/>
        </authorList>
    </citation>
    <scope>NUCLEOTIDE SEQUENCE [LARGE SCALE GENOMIC DNA]</scope>
</reference>
<protein>
    <submittedName>
        <fullName evidence="2">Uncharacterized protein</fullName>
    </submittedName>
</protein>
<evidence type="ECO:0000256" key="1">
    <source>
        <dbReference type="SAM" id="MobiDB-lite"/>
    </source>
</evidence>
<dbReference type="AlphaFoldDB" id="A0AAV2IE52"/>